<organism evidence="1 2">
    <name type="scientific">Solilutibacter silvestris</name>
    <dbReference type="NCBI Taxonomy" id="1645665"/>
    <lineage>
        <taxon>Bacteria</taxon>
        <taxon>Pseudomonadati</taxon>
        <taxon>Pseudomonadota</taxon>
        <taxon>Gammaproteobacteria</taxon>
        <taxon>Lysobacterales</taxon>
        <taxon>Lysobacteraceae</taxon>
        <taxon>Solilutibacter</taxon>
    </lineage>
</organism>
<sequence length="236" mass="26110">MDETTLDGLSKVAKICFARNAKVEALEAEAQALKLELLTLAGTGACNGFTAGEQAAALHIRQGDAAREVWEQRFAPLAAATSDRLKRVSIVDPYAVTRHVIEQKEELTRFLTYLSTSSQKTKHVSVYALQPFRENRPIPSGEIIAELRHLRDNNALPRIASLTVYLAGGQRINRDRFVMFGDHYVWDLGHGLEPFEADIVTRDCAASLKTWDAAKSYADIIDSMTGDVRAIPVWGP</sequence>
<keyword evidence="2" id="KW-1185">Reference proteome</keyword>
<dbReference type="Proteomes" id="UP000236220">
    <property type="component" value="Unassembled WGS sequence"/>
</dbReference>
<proteinExistence type="predicted"/>
<gene>
    <name evidence="1" type="ORF">Lysil_1403</name>
</gene>
<reference evidence="1 2" key="1">
    <citation type="submission" date="2017-08" db="EMBL/GenBank/DDBJ databases">
        <title>Lysobacter sylvestris genome.</title>
        <authorList>
            <person name="Zhang D.-C."/>
            <person name="Albuquerque L."/>
            <person name="Franca L."/>
            <person name="Froufe H.J.C."/>
            <person name="Barroso C."/>
            <person name="Egas C."/>
            <person name="Da Costa M."/>
            <person name="Margesin R."/>
        </authorList>
    </citation>
    <scope>NUCLEOTIDE SEQUENCE [LARGE SCALE GENOMIC DNA]</scope>
    <source>
        <strain evidence="1 2">AM20-91</strain>
    </source>
</reference>
<evidence type="ECO:0000313" key="2">
    <source>
        <dbReference type="Proteomes" id="UP000236220"/>
    </source>
</evidence>
<accession>A0A2K1Q419</accession>
<protein>
    <submittedName>
        <fullName evidence="1">Uncharacterized protein</fullName>
    </submittedName>
</protein>
<dbReference type="EMBL" id="NPZB01000001">
    <property type="protein sequence ID" value="PNS09774.1"/>
    <property type="molecule type" value="Genomic_DNA"/>
</dbReference>
<evidence type="ECO:0000313" key="1">
    <source>
        <dbReference type="EMBL" id="PNS09774.1"/>
    </source>
</evidence>
<comment type="caution">
    <text evidence="1">The sequence shown here is derived from an EMBL/GenBank/DDBJ whole genome shotgun (WGS) entry which is preliminary data.</text>
</comment>
<name>A0A2K1Q419_9GAMM</name>
<dbReference type="AlphaFoldDB" id="A0A2K1Q419"/>